<evidence type="ECO:0000313" key="7">
    <source>
        <dbReference type="Proteomes" id="UP000825935"/>
    </source>
</evidence>
<dbReference type="GO" id="GO:0017111">
    <property type="term" value="F:ribonucleoside triphosphate phosphatase activity"/>
    <property type="evidence" value="ECO:0007669"/>
    <property type="project" value="InterPro"/>
</dbReference>
<dbReference type="EMBL" id="CM035443">
    <property type="protein sequence ID" value="KAH7278328.1"/>
    <property type="molecule type" value="Genomic_DNA"/>
</dbReference>
<evidence type="ECO:0000256" key="1">
    <source>
        <dbReference type="ARBA" id="ARBA00022528"/>
    </source>
</evidence>
<dbReference type="SMART" id="SM00382">
    <property type="entry name" value="AAA"/>
    <property type="match status" value="1"/>
</dbReference>
<dbReference type="PANTHER" id="PTHR43146">
    <property type="entry name" value="CANCER-RELATED NUCLEOSIDE-TRIPHOSPHATASE"/>
    <property type="match status" value="1"/>
</dbReference>
<keyword evidence="3" id="KW-0378">Hydrolase</keyword>
<keyword evidence="1" id="KW-0150">Chloroplast</keyword>
<keyword evidence="4" id="KW-0067">ATP-binding</keyword>
<gene>
    <name evidence="6" type="ORF">KP509_38G036100</name>
</gene>
<dbReference type="AlphaFoldDB" id="A0A8T2Q3U3"/>
<dbReference type="OMA" id="YQVGNYR"/>
<dbReference type="PANTHER" id="PTHR43146:SF1">
    <property type="entry name" value="CANCER-RELATED NUCLEOSIDE-TRIPHOSPHATASE"/>
    <property type="match status" value="1"/>
</dbReference>
<evidence type="ECO:0000256" key="4">
    <source>
        <dbReference type="ARBA" id="ARBA00022840"/>
    </source>
</evidence>
<sequence>MCSPPKRLLVTGPPGVGKTTLITRVVEKLKGTHPDLKVRGFYTREIRQSGERTGFEIVTIDGQSGSLASSLSGSNSWPKVGKYKVDVAGFEALALPELEVNSSDAQLFVIDEVGKMELFSSAFFPAVWTIFNSNIPVIASIPIPKYGRDIPEVARIRNHADTMLYSLTKNSRDRVCLEVYDHLKSLLD</sequence>
<comment type="caution">
    <text evidence="6">The sequence shown here is derived from an EMBL/GenBank/DDBJ whole genome shotgun (WGS) entry which is preliminary data.</text>
</comment>
<name>A0A8T2Q3U3_CERRI</name>
<keyword evidence="7" id="KW-1185">Reference proteome</keyword>
<feature type="domain" description="AAA+ ATPase" evidence="5">
    <location>
        <begin position="4"/>
        <end position="170"/>
    </location>
</feature>
<evidence type="ECO:0000256" key="2">
    <source>
        <dbReference type="ARBA" id="ARBA00022741"/>
    </source>
</evidence>
<dbReference type="InterPro" id="IPR004948">
    <property type="entry name" value="Nuc-triphosphatase_THEP1"/>
</dbReference>
<dbReference type="HAMAP" id="MF_00796">
    <property type="entry name" value="NTPase_1"/>
    <property type="match status" value="1"/>
</dbReference>
<organism evidence="6 7">
    <name type="scientific">Ceratopteris richardii</name>
    <name type="common">Triangle waterfern</name>
    <dbReference type="NCBI Taxonomy" id="49495"/>
    <lineage>
        <taxon>Eukaryota</taxon>
        <taxon>Viridiplantae</taxon>
        <taxon>Streptophyta</taxon>
        <taxon>Embryophyta</taxon>
        <taxon>Tracheophyta</taxon>
        <taxon>Polypodiopsida</taxon>
        <taxon>Polypodiidae</taxon>
        <taxon>Polypodiales</taxon>
        <taxon>Pteridineae</taxon>
        <taxon>Pteridaceae</taxon>
        <taxon>Parkerioideae</taxon>
        <taxon>Ceratopteris</taxon>
    </lineage>
</organism>
<keyword evidence="1" id="KW-0934">Plastid</keyword>
<dbReference type="InterPro" id="IPR027417">
    <property type="entry name" value="P-loop_NTPase"/>
</dbReference>
<dbReference type="SUPFAM" id="SSF52540">
    <property type="entry name" value="P-loop containing nucleoside triphosphate hydrolases"/>
    <property type="match status" value="1"/>
</dbReference>
<dbReference type="Proteomes" id="UP000825935">
    <property type="component" value="Chromosome 38"/>
</dbReference>
<dbReference type="OrthoDB" id="446244at2759"/>
<dbReference type="InterPro" id="IPR003593">
    <property type="entry name" value="AAA+_ATPase"/>
</dbReference>
<dbReference type="GO" id="GO:0005524">
    <property type="term" value="F:ATP binding"/>
    <property type="evidence" value="ECO:0007669"/>
    <property type="project" value="UniProtKB-KW"/>
</dbReference>
<keyword evidence="2" id="KW-0547">Nucleotide-binding</keyword>
<protein>
    <recommendedName>
        <fullName evidence="5">AAA+ ATPase domain-containing protein</fullName>
    </recommendedName>
</protein>
<evidence type="ECO:0000313" key="6">
    <source>
        <dbReference type="EMBL" id="KAH7278328.1"/>
    </source>
</evidence>
<reference evidence="6" key="1">
    <citation type="submission" date="2021-08" db="EMBL/GenBank/DDBJ databases">
        <title>WGS assembly of Ceratopteris richardii.</title>
        <authorList>
            <person name="Marchant D.B."/>
            <person name="Chen G."/>
            <person name="Jenkins J."/>
            <person name="Shu S."/>
            <person name="Leebens-Mack J."/>
            <person name="Grimwood J."/>
            <person name="Schmutz J."/>
            <person name="Soltis P."/>
            <person name="Soltis D."/>
            <person name="Chen Z.-H."/>
        </authorList>
    </citation>
    <scope>NUCLEOTIDE SEQUENCE</scope>
    <source>
        <strain evidence="6">Whitten #5841</strain>
        <tissue evidence="6">Leaf</tissue>
    </source>
</reference>
<dbReference type="Pfam" id="PF03266">
    <property type="entry name" value="NTPase_1"/>
    <property type="match status" value="1"/>
</dbReference>
<evidence type="ECO:0000256" key="3">
    <source>
        <dbReference type="ARBA" id="ARBA00022801"/>
    </source>
</evidence>
<dbReference type="Gene3D" id="3.40.50.300">
    <property type="entry name" value="P-loop containing nucleotide triphosphate hydrolases"/>
    <property type="match status" value="1"/>
</dbReference>
<accession>A0A8T2Q3U3</accession>
<evidence type="ECO:0000259" key="5">
    <source>
        <dbReference type="SMART" id="SM00382"/>
    </source>
</evidence>
<proteinExistence type="inferred from homology"/>